<dbReference type="AlphaFoldDB" id="A0A2P2DIC2"/>
<dbReference type="Proteomes" id="UP000245206">
    <property type="component" value="Unassembled WGS sequence"/>
</dbReference>
<dbReference type="InterPro" id="IPR050678">
    <property type="entry name" value="DNA_Partitioning_ATPase"/>
</dbReference>
<dbReference type="Gene3D" id="3.40.50.300">
    <property type="entry name" value="P-loop containing nucleotide triphosphate hydrolases"/>
    <property type="match status" value="1"/>
</dbReference>
<evidence type="ECO:0000313" key="2">
    <source>
        <dbReference type="EMBL" id="GBF44368.1"/>
    </source>
</evidence>
<dbReference type="OrthoDB" id="350304at2"/>
<gene>
    <name evidence="2" type="ORF">LPTSP2_36710</name>
</gene>
<evidence type="ECO:0000259" key="1">
    <source>
        <dbReference type="Pfam" id="PF13614"/>
    </source>
</evidence>
<keyword evidence="3" id="KW-1185">Reference proteome</keyword>
<dbReference type="PANTHER" id="PTHR13696">
    <property type="entry name" value="P-LOOP CONTAINING NUCLEOSIDE TRIPHOSPHATE HYDROLASE"/>
    <property type="match status" value="1"/>
</dbReference>
<dbReference type="Pfam" id="PF13614">
    <property type="entry name" value="AAA_31"/>
    <property type="match status" value="1"/>
</dbReference>
<name>A0A2P2DIC2_9LEPT</name>
<protein>
    <submittedName>
        <fullName evidence="2">CobQ/CobB/MinD/ParA nucleotide binding domain protein</fullName>
    </submittedName>
</protein>
<feature type="domain" description="AAA" evidence="1">
    <location>
        <begin position="1"/>
        <end position="161"/>
    </location>
</feature>
<evidence type="ECO:0000313" key="3">
    <source>
        <dbReference type="Proteomes" id="UP000245206"/>
    </source>
</evidence>
<comment type="caution">
    <text evidence="2">The sequence shown here is derived from an EMBL/GenBank/DDBJ whole genome shotgun (WGS) entry which is preliminary data.</text>
</comment>
<dbReference type="RefSeq" id="WP_108961340.1">
    <property type="nucleotide sequence ID" value="NZ_BFAZ01000011.1"/>
</dbReference>
<dbReference type="EMBL" id="BFAZ01000011">
    <property type="protein sequence ID" value="GBF44368.1"/>
    <property type="molecule type" value="Genomic_DNA"/>
</dbReference>
<dbReference type="InterPro" id="IPR025669">
    <property type="entry name" value="AAA_dom"/>
</dbReference>
<dbReference type="PANTHER" id="PTHR13696:SF52">
    <property type="entry name" value="PARA FAMILY PROTEIN CT_582"/>
    <property type="match status" value="1"/>
</dbReference>
<accession>A0A2P2DIC2</accession>
<reference evidence="3" key="1">
    <citation type="journal article" date="2019" name="Microbiol. Immunol.">
        <title>Molecular and phenotypic characterization of Leptospira johnsonii sp. nov., Leptospira ellinghausenii sp. nov. and Leptospira ryugenii sp. nov. isolated from soil and water in Japan.</title>
        <authorList>
            <person name="Masuzawa T."/>
            <person name="Saito M."/>
            <person name="Nakao R."/>
            <person name="Nikaido Y."/>
            <person name="Matsumoto M."/>
            <person name="Ogawa M."/>
            <person name="Yokoyama M."/>
            <person name="Hidaka Y."/>
            <person name="Tomita J."/>
            <person name="Sakakibara K."/>
            <person name="Suzuki K."/>
            <person name="Yasuda S."/>
            <person name="Sato H."/>
            <person name="Yamaguchi M."/>
            <person name="Yoshida S.I."/>
            <person name="Koizumi N."/>
            <person name="Kawamura Y."/>
        </authorList>
    </citation>
    <scope>NUCLEOTIDE SEQUENCE [LARGE SCALE GENOMIC DNA]</scope>
    <source>
        <strain evidence="3">E18</strain>
    </source>
</reference>
<sequence length="231" mass="25561">MKSITIASLKGGVGKTTLAIYFAASLARQKKRVLLIDADPNNNLTDFFLRNEELDSLQSKSLYNILKGRVSISDAIRIVEPGLGVVPTTPELAKAQNEFGANPGTALRFHNALKSLDFDYIIFDTPPSLTYELYLALYNADHVICPIGFSRWTIQGYQLIAEACAQNNVTEPVCVPFNVSKKDSERISEIELPSTKTSIPKSAEFAKSAINGKLSEKVWDEFSDLTKEILR</sequence>
<dbReference type="SUPFAM" id="SSF52540">
    <property type="entry name" value="P-loop containing nucleoside triphosphate hydrolases"/>
    <property type="match status" value="1"/>
</dbReference>
<dbReference type="CDD" id="cd02042">
    <property type="entry name" value="ParAB_family"/>
    <property type="match status" value="1"/>
</dbReference>
<organism evidence="2 3">
    <name type="scientific">Leptospira ellinghausenii</name>
    <dbReference type="NCBI Taxonomy" id="1917822"/>
    <lineage>
        <taxon>Bacteria</taxon>
        <taxon>Pseudomonadati</taxon>
        <taxon>Spirochaetota</taxon>
        <taxon>Spirochaetia</taxon>
        <taxon>Leptospirales</taxon>
        <taxon>Leptospiraceae</taxon>
        <taxon>Leptospira</taxon>
    </lineage>
</organism>
<proteinExistence type="predicted"/>
<dbReference type="InterPro" id="IPR027417">
    <property type="entry name" value="P-loop_NTPase"/>
</dbReference>